<organism evidence="2 3">
    <name type="scientific">Acidithiobacillus thiooxidans ATCC 19377</name>
    <dbReference type="NCBI Taxonomy" id="637390"/>
    <lineage>
        <taxon>Bacteria</taxon>
        <taxon>Pseudomonadati</taxon>
        <taxon>Pseudomonadota</taxon>
        <taxon>Acidithiobacillia</taxon>
        <taxon>Acidithiobacillales</taxon>
        <taxon>Acidithiobacillaceae</taxon>
        <taxon>Acidithiobacillus</taxon>
    </lineage>
</organism>
<comment type="caution">
    <text evidence="2">The sequence shown here is derived from an EMBL/GenBank/DDBJ whole genome shotgun (WGS) entry which is preliminary data.</text>
</comment>
<reference evidence="2 3" key="1">
    <citation type="submission" date="2019-03" db="EMBL/GenBank/DDBJ databases">
        <title>New insights into Acidothiobacillus thiooxidans sulfur metabolism through coupled gene expression, solution geochemistry, microscopy and spectroscopy analyses.</title>
        <authorList>
            <person name="Camacho D."/>
            <person name="Frazao R."/>
            <person name="Fouillen A."/>
            <person name="Nanci A."/>
            <person name="Lang B.F."/>
            <person name="Apte S.C."/>
            <person name="Baron C."/>
            <person name="Warren L.A."/>
        </authorList>
    </citation>
    <scope>NUCLEOTIDE SEQUENCE [LARGE SCALE GENOMIC DNA]</scope>
    <source>
        <strain evidence="2 3">ATCC 19377</strain>
    </source>
</reference>
<evidence type="ECO:0000256" key="1">
    <source>
        <dbReference type="SAM" id="Phobius"/>
    </source>
</evidence>
<dbReference type="EMBL" id="SZUV01000001">
    <property type="protein sequence ID" value="TQN50752.1"/>
    <property type="molecule type" value="Genomic_DNA"/>
</dbReference>
<dbReference type="Proteomes" id="UP000315403">
    <property type="component" value="Unassembled WGS sequence"/>
</dbReference>
<gene>
    <name evidence="2" type="ORF">DLNHIDIE_00607</name>
</gene>
<evidence type="ECO:0000313" key="2">
    <source>
        <dbReference type="EMBL" id="TQN50752.1"/>
    </source>
</evidence>
<accession>A0A543Q352</accession>
<sequence>MATTMKSAATDQATQHSWRILAIGMLAVRFVQGWIYWGGGSRRFIYGPQKINPAGHSGLRQARQI</sequence>
<evidence type="ECO:0000313" key="3">
    <source>
        <dbReference type="Proteomes" id="UP000315403"/>
    </source>
</evidence>
<protein>
    <submittedName>
        <fullName evidence="2">Uncharacterized protein</fullName>
    </submittedName>
</protein>
<keyword evidence="1" id="KW-0472">Membrane</keyword>
<keyword evidence="1" id="KW-1133">Transmembrane helix</keyword>
<proteinExistence type="predicted"/>
<name>A0A543Q352_ACITH</name>
<dbReference type="AlphaFoldDB" id="A0A543Q352"/>
<dbReference type="RefSeq" id="WP_246864930.1">
    <property type="nucleotide sequence ID" value="NZ_SZUV01000001.1"/>
</dbReference>
<keyword evidence="1" id="KW-0812">Transmembrane</keyword>
<feature type="transmembrane region" description="Helical" evidence="1">
    <location>
        <begin position="20"/>
        <end position="37"/>
    </location>
</feature>